<evidence type="ECO:0000313" key="5">
    <source>
        <dbReference type="Proteomes" id="UP000298652"/>
    </source>
</evidence>
<dbReference type="PROSITE" id="PS51767">
    <property type="entry name" value="PEPTIDASE_A1"/>
    <property type="match status" value="1"/>
</dbReference>
<feature type="signal peptide" evidence="2">
    <location>
        <begin position="1"/>
        <end position="22"/>
    </location>
</feature>
<dbReference type="Pfam" id="PF14541">
    <property type="entry name" value="TAXi_C"/>
    <property type="match status" value="1"/>
</dbReference>
<dbReference type="GO" id="GO:0006508">
    <property type="term" value="P:proteolysis"/>
    <property type="evidence" value="ECO:0007669"/>
    <property type="project" value="InterPro"/>
</dbReference>
<comment type="similarity">
    <text evidence="1">Belongs to the peptidase A1 family.</text>
</comment>
<dbReference type="OMA" id="CYDAKKL"/>
<dbReference type="InterPro" id="IPR033121">
    <property type="entry name" value="PEPTIDASE_A1"/>
</dbReference>
<proteinExistence type="inferred from homology"/>
<dbReference type="EMBL" id="CM016555">
    <property type="protein sequence ID" value="TKW21698.1"/>
    <property type="molecule type" value="Genomic_DNA"/>
</dbReference>
<feature type="chain" id="PRO_5020634235" description="Peptidase A1 domain-containing protein" evidence="2">
    <location>
        <begin position="23"/>
        <end position="359"/>
    </location>
</feature>
<protein>
    <recommendedName>
        <fullName evidence="3">Peptidase A1 domain-containing protein</fullName>
    </recommendedName>
</protein>
<dbReference type="Proteomes" id="UP000298652">
    <property type="component" value="Chromosome 4"/>
</dbReference>
<dbReference type="Gramene" id="TKW21698">
    <property type="protein sequence ID" value="TKW21698"/>
    <property type="gene ID" value="SEVIR_4G137600v2"/>
</dbReference>
<organism evidence="4 5">
    <name type="scientific">Setaria viridis</name>
    <name type="common">Green bristlegrass</name>
    <name type="synonym">Setaria italica subsp. viridis</name>
    <dbReference type="NCBI Taxonomy" id="4556"/>
    <lineage>
        <taxon>Eukaryota</taxon>
        <taxon>Viridiplantae</taxon>
        <taxon>Streptophyta</taxon>
        <taxon>Embryophyta</taxon>
        <taxon>Tracheophyta</taxon>
        <taxon>Spermatophyta</taxon>
        <taxon>Magnoliopsida</taxon>
        <taxon>Liliopsida</taxon>
        <taxon>Poales</taxon>
        <taxon>Poaceae</taxon>
        <taxon>PACMAD clade</taxon>
        <taxon>Panicoideae</taxon>
        <taxon>Panicodae</taxon>
        <taxon>Paniceae</taxon>
        <taxon>Cenchrinae</taxon>
        <taxon>Setaria</taxon>
    </lineage>
</organism>
<keyword evidence="2" id="KW-0732">Signal</keyword>
<dbReference type="PANTHER" id="PTHR47965">
    <property type="entry name" value="ASPARTYL PROTEASE-RELATED"/>
    <property type="match status" value="1"/>
</dbReference>
<reference evidence="4" key="1">
    <citation type="submission" date="2019-03" db="EMBL/GenBank/DDBJ databases">
        <title>WGS assembly of Setaria viridis.</title>
        <authorList>
            <person name="Huang P."/>
            <person name="Jenkins J."/>
            <person name="Grimwood J."/>
            <person name="Barry K."/>
            <person name="Healey A."/>
            <person name="Mamidi S."/>
            <person name="Sreedasyam A."/>
            <person name="Shu S."/>
            <person name="Feldman M."/>
            <person name="Wu J."/>
            <person name="Yu Y."/>
            <person name="Chen C."/>
            <person name="Johnson J."/>
            <person name="Rokhsar D."/>
            <person name="Baxter I."/>
            <person name="Schmutz J."/>
            <person name="Brutnell T."/>
            <person name="Kellogg E."/>
        </authorList>
    </citation>
    <scope>NUCLEOTIDE SEQUENCE [LARGE SCALE GENOMIC DNA]</scope>
</reference>
<name>A0A4U6UYD6_SETVI</name>
<dbReference type="Pfam" id="PF14543">
    <property type="entry name" value="TAXi_N"/>
    <property type="match status" value="1"/>
</dbReference>
<dbReference type="InterPro" id="IPR001461">
    <property type="entry name" value="Aspartic_peptidase_A1"/>
</dbReference>
<gene>
    <name evidence="4" type="ORF">SEVIR_4G137600v2</name>
</gene>
<sequence>MWSPKPLLVISLSISVLSPCTAATGGKPLVSAVTKDAATFLYTAPLKDGRPLVLDLSGLVISLTTCASRYGTVTTLSANATNGANPLFPVSFSAVASCAPRQPNLPAGAVGVAGLAPSTQSFLAQVARTQNVANMLALCLPSDGKTTSGNSVGVIIYGGGPLIFPDRGDFTTMLAGTAPLHGYKGSPGYFVSATDIAVERNQVGKPGPLVVGLSSTTPYTALRPDVYAPFLKAFDQAASGPNFPWMTRVPSVAPFELCYDAKKLPPTRLGVAVPQIDLTLEGGSNFTVFGGNSMVLVNANTACLGFVKAAGQAPEVVLGGFQMENRLLVLDAENGQLGFTLFLNAVGLSCSNFNFTLAA</sequence>
<dbReference type="InterPro" id="IPR032861">
    <property type="entry name" value="TAXi_N"/>
</dbReference>
<accession>A0A4U6UYD6</accession>
<dbReference type="SUPFAM" id="SSF50630">
    <property type="entry name" value="Acid proteases"/>
    <property type="match status" value="1"/>
</dbReference>
<evidence type="ECO:0000259" key="3">
    <source>
        <dbReference type="PROSITE" id="PS51767"/>
    </source>
</evidence>
<dbReference type="AlphaFoldDB" id="A0A4U6UYD6"/>
<dbReference type="InterPro" id="IPR021109">
    <property type="entry name" value="Peptidase_aspartic_dom_sf"/>
</dbReference>
<dbReference type="InterPro" id="IPR032799">
    <property type="entry name" value="TAXi_C"/>
</dbReference>
<feature type="domain" description="Peptidase A1" evidence="3">
    <location>
        <begin position="1"/>
        <end position="340"/>
    </location>
</feature>
<keyword evidence="5" id="KW-1185">Reference proteome</keyword>
<evidence type="ECO:0000256" key="1">
    <source>
        <dbReference type="ARBA" id="ARBA00007447"/>
    </source>
</evidence>
<evidence type="ECO:0000313" key="4">
    <source>
        <dbReference type="EMBL" id="TKW21698.1"/>
    </source>
</evidence>
<dbReference type="PANTHER" id="PTHR47965:SF71">
    <property type="entry name" value="PEPTIDASE A1 DOMAIN-CONTAINING PROTEIN"/>
    <property type="match status" value="1"/>
</dbReference>
<dbReference type="Gene3D" id="2.40.70.10">
    <property type="entry name" value="Acid Proteases"/>
    <property type="match status" value="2"/>
</dbReference>
<dbReference type="GO" id="GO:0004190">
    <property type="term" value="F:aspartic-type endopeptidase activity"/>
    <property type="evidence" value="ECO:0007669"/>
    <property type="project" value="InterPro"/>
</dbReference>
<evidence type="ECO:0000256" key="2">
    <source>
        <dbReference type="SAM" id="SignalP"/>
    </source>
</evidence>